<reference evidence="3 4" key="1">
    <citation type="submission" date="2024-11" db="EMBL/GenBank/DDBJ databases">
        <title>Chromosome-level genome assembly of the freshwater bivalve Anodonta woodiana.</title>
        <authorList>
            <person name="Chen X."/>
        </authorList>
    </citation>
    <scope>NUCLEOTIDE SEQUENCE [LARGE SCALE GENOMIC DNA]</scope>
    <source>
        <strain evidence="3">MN2024</strain>
        <tissue evidence="3">Gills</tissue>
    </source>
</reference>
<evidence type="ECO:0000313" key="4">
    <source>
        <dbReference type="Proteomes" id="UP001634394"/>
    </source>
</evidence>
<comment type="caution">
    <text evidence="3">The sequence shown here is derived from an EMBL/GenBank/DDBJ whole genome shotgun (WGS) entry which is preliminary data.</text>
</comment>
<feature type="compositionally biased region" description="Polar residues" evidence="1">
    <location>
        <begin position="256"/>
        <end position="280"/>
    </location>
</feature>
<evidence type="ECO:0000313" key="3">
    <source>
        <dbReference type="EMBL" id="KAL3867113.1"/>
    </source>
</evidence>
<evidence type="ECO:0000259" key="2">
    <source>
        <dbReference type="Pfam" id="PF18738"/>
    </source>
</evidence>
<feature type="domain" description="DZIP3-like HEPN" evidence="2">
    <location>
        <begin position="65"/>
        <end position="185"/>
    </location>
</feature>
<dbReference type="Pfam" id="PF18738">
    <property type="entry name" value="HEPN_DZIP3"/>
    <property type="match status" value="1"/>
</dbReference>
<dbReference type="EMBL" id="JBJQND010000009">
    <property type="protein sequence ID" value="KAL3867113.1"/>
    <property type="molecule type" value="Genomic_DNA"/>
</dbReference>
<sequence>MAAQSVHPEKTRYARLCLAFNDECTKCLRDVLLRNVASQDIRRAIGKRWGYQYNQPDFHKYPFCVLFPNRQLDPNFSVSNCDMSLLYVLKQSVSLVQQPSSGWGKRVMNDPKDTSIGANVERLHQLRNTVIHLPEPSVSKQEFNSYWTKIRNCLVAIDKYLGGISYQQKLEILKTADMDPENENRIVEKFRSSEQAKLLEQLEQTLSDDIKTSGDRMFKELKEVKFLIKSELQPITSKVNLIHERMEGKANENDQTKPQLNSDQGERTVNTTSNQDTNGGNKIGDLTSGLDGKLCITKQYAFIKSHLTKESGLAIAKYILDQKLLSQDAYDEMGNTSCARRHLIDKLLKKVIHGSEEEIVEAFFKRLKVECPSIARVVKETTITEVDRSRFAQFDPCGRKLGFSFGILWPGNSQHDVNFFKYHLCASKEVVEYIADVMLSRLYFSILDHCSILDYPRSEDMISALFKKMHLYNLDVVSELKGVVELSLYQTWMEFRSAQGSRFSRLYRWMINSKSVIDDSFKSEEIELKKRMNFSVDLLKPESLKNKIKTLLERGCLESKTEPMSIAQTTVYIESSPNEEDREEIHIYIDFHATDVSIEAEDHQAELRIRNRGIMLEEMNPERLKKWILDQPCIEKTHRDMLESKLSEQGLLGQDEMTVLLDFINGLENGDHLLEKYCETNDPYVYNKVFGKHQESISQQEEIPGHRAAVTYVKGGGLQKLFSFSIIFNDEGKIK</sequence>
<keyword evidence="4" id="KW-1185">Reference proteome</keyword>
<gene>
    <name evidence="3" type="ORF">ACJMK2_044343</name>
</gene>
<dbReference type="AlphaFoldDB" id="A0ABD3W2N7"/>
<dbReference type="Proteomes" id="UP001634394">
    <property type="component" value="Unassembled WGS sequence"/>
</dbReference>
<protein>
    <recommendedName>
        <fullName evidence="2">DZIP3-like HEPN domain-containing protein</fullName>
    </recommendedName>
</protein>
<dbReference type="InterPro" id="IPR041249">
    <property type="entry name" value="HEPN_DZIP3"/>
</dbReference>
<accession>A0ABD3W2N7</accession>
<evidence type="ECO:0000256" key="1">
    <source>
        <dbReference type="SAM" id="MobiDB-lite"/>
    </source>
</evidence>
<feature type="region of interest" description="Disordered" evidence="1">
    <location>
        <begin position="247"/>
        <end position="283"/>
    </location>
</feature>
<proteinExistence type="predicted"/>
<name>A0ABD3W2N7_SINWO</name>
<organism evidence="3 4">
    <name type="scientific">Sinanodonta woodiana</name>
    <name type="common">Chinese pond mussel</name>
    <name type="synonym">Anodonta woodiana</name>
    <dbReference type="NCBI Taxonomy" id="1069815"/>
    <lineage>
        <taxon>Eukaryota</taxon>
        <taxon>Metazoa</taxon>
        <taxon>Spiralia</taxon>
        <taxon>Lophotrochozoa</taxon>
        <taxon>Mollusca</taxon>
        <taxon>Bivalvia</taxon>
        <taxon>Autobranchia</taxon>
        <taxon>Heteroconchia</taxon>
        <taxon>Palaeoheterodonta</taxon>
        <taxon>Unionida</taxon>
        <taxon>Unionoidea</taxon>
        <taxon>Unionidae</taxon>
        <taxon>Unioninae</taxon>
        <taxon>Sinanodonta</taxon>
    </lineage>
</organism>